<gene>
    <name evidence="1" type="ORF">ELI03_03680</name>
</gene>
<evidence type="ECO:0000313" key="1">
    <source>
        <dbReference type="EMBL" id="TAX70914.1"/>
    </source>
</evidence>
<name>A0A4Q8Y4B8_RHILE</name>
<dbReference type="Proteomes" id="UP000293652">
    <property type="component" value="Unassembled WGS sequence"/>
</dbReference>
<dbReference type="AlphaFoldDB" id="A0A4Q8Y4B8"/>
<sequence length="141" mass="15890">MGSDVDFLSVSDQVTLDEFGFVQTLSGETYLKFVGGCHFLDFSPMGKIFSLHVPDDFLKFDRVVKCVLQIQPDVKKSVIHTFAVRKRGGISVAADKRPDDIYIYVPERCEVDVQLLRSLTISILSMEYTAEPHPLNRFSVA</sequence>
<dbReference type="EMBL" id="SIPC01000001">
    <property type="protein sequence ID" value="TAX70914.1"/>
    <property type="molecule type" value="Genomic_DNA"/>
</dbReference>
<accession>A0A4Q8Y4B8</accession>
<protein>
    <submittedName>
        <fullName evidence="1">Uncharacterized protein</fullName>
    </submittedName>
</protein>
<reference evidence="1 2" key="1">
    <citation type="submission" date="2019-02" db="EMBL/GenBank/DDBJ databases">
        <title>The genomic architecture of introgression among sibling species of bacteria.</title>
        <authorList>
            <person name="Cavassim M.I.A."/>
            <person name="Moeskjaer S."/>
            <person name="Moslemi C."/>
            <person name="Fields B."/>
            <person name="Bachmann A."/>
            <person name="Vilhjalmsson B."/>
            <person name="Schierup M.H."/>
            <person name="Young J.P.W."/>
            <person name="Andersen S.U."/>
        </authorList>
    </citation>
    <scope>NUCLEOTIDE SEQUENCE [LARGE SCALE GENOMIC DNA]</scope>
    <source>
        <strain evidence="1 2">SM145A</strain>
    </source>
</reference>
<comment type="caution">
    <text evidence="1">The sequence shown here is derived from an EMBL/GenBank/DDBJ whole genome shotgun (WGS) entry which is preliminary data.</text>
</comment>
<proteinExistence type="predicted"/>
<dbReference type="RefSeq" id="WP_130708754.1">
    <property type="nucleotide sequence ID" value="NZ_SIOS01000001.1"/>
</dbReference>
<evidence type="ECO:0000313" key="2">
    <source>
        <dbReference type="Proteomes" id="UP000293652"/>
    </source>
</evidence>
<organism evidence="1 2">
    <name type="scientific">Rhizobium leguminosarum</name>
    <dbReference type="NCBI Taxonomy" id="384"/>
    <lineage>
        <taxon>Bacteria</taxon>
        <taxon>Pseudomonadati</taxon>
        <taxon>Pseudomonadota</taxon>
        <taxon>Alphaproteobacteria</taxon>
        <taxon>Hyphomicrobiales</taxon>
        <taxon>Rhizobiaceae</taxon>
        <taxon>Rhizobium/Agrobacterium group</taxon>
        <taxon>Rhizobium</taxon>
    </lineage>
</organism>